<dbReference type="AlphaFoldDB" id="A5APV2"/>
<dbReference type="EMBL" id="AM431764">
    <property type="protein sequence ID" value="CAN78168.1"/>
    <property type="molecule type" value="Genomic_DNA"/>
</dbReference>
<evidence type="ECO:0000256" key="1">
    <source>
        <dbReference type="SAM" id="MobiDB-lite"/>
    </source>
</evidence>
<organism evidence="2">
    <name type="scientific">Vitis vinifera</name>
    <name type="common">Grape</name>
    <dbReference type="NCBI Taxonomy" id="29760"/>
    <lineage>
        <taxon>Eukaryota</taxon>
        <taxon>Viridiplantae</taxon>
        <taxon>Streptophyta</taxon>
        <taxon>Embryophyta</taxon>
        <taxon>Tracheophyta</taxon>
        <taxon>Spermatophyta</taxon>
        <taxon>Magnoliopsida</taxon>
        <taxon>eudicotyledons</taxon>
        <taxon>Gunneridae</taxon>
        <taxon>Pentapetalae</taxon>
        <taxon>rosids</taxon>
        <taxon>Vitales</taxon>
        <taxon>Vitaceae</taxon>
        <taxon>Viteae</taxon>
        <taxon>Vitis</taxon>
    </lineage>
</organism>
<evidence type="ECO:0000313" key="2">
    <source>
        <dbReference type="EMBL" id="CAN78168.1"/>
    </source>
</evidence>
<feature type="region of interest" description="Disordered" evidence="1">
    <location>
        <begin position="24"/>
        <end position="43"/>
    </location>
</feature>
<gene>
    <name evidence="2" type="ORF">VITISV_040080</name>
</gene>
<proteinExistence type="predicted"/>
<name>A5APV2_VITVI</name>
<accession>A5APV2</accession>
<reference evidence="2" key="1">
    <citation type="journal article" date="2007" name="PLoS ONE">
        <title>The first genome sequence of an elite grapevine cultivar (Pinot noir Vitis vinifera L.): coping with a highly heterozygous genome.</title>
        <authorList>
            <person name="Velasco R."/>
            <person name="Zharkikh A."/>
            <person name="Troggio M."/>
            <person name="Cartwright D.A."/>
            <person name="Cestaro A."/>
            <person name="Pruss D."/>
            <person name="Pindo M."/>
            <person name="FitzGerald L.M."/>
            <person name="Vezzulli S."/>
            <person name="Reid J."/>
            <person name="Malacarne G."/>
            <person name="Iliev D."/>
            <person name="Coppola G."/>
            <person name="Wardell B."/>
            <person name="Micheletti D."/>
            <person name="Macalma T."/>
            <person name="Facci M."/>
            <person name="Mitchell J.T."/>
            <person name="Perazzolli M."/>
            <person name="Eldredge G."/>
            <person name="Gatto P."/>
            <person name="Oyzerski R."/>
            <person name="Moretto M."/>
            <person name="Gutin N."/>
            <person name="Stefanini M."/>
            <person name="Chen Y."/>
            <person name="Segala C."/>
            <person name="Davenport C."/>
            <person name="Dematte L."/>
            <person name="Mraz A."/>
            <person name="Battilana J."/>
            <person name="Stormo K."/>
            <person name="Costa F."/>
            <person name="Tao Q."/>
            <person name="Si-Ammour A."/>
            <person name="Harkins T."/>
            <person name="Lackey A."/>
            <person name="Perbost C."/>
            <person name="Taillon B."/>
            <person name="Stella A."/>
            <person name="Solovyev V."/>
            <person name="Fawcett J.A."/>
            <person name="Sterck L."/>
            <person name="Vandepoele K."/>
            <person name="Grando S.M."/>
            <person name="Toppo S."/>
            <person name="Moser C."/>
            <person name="Lanchbury J."/>
            <person name="Bogden R."/>
            <person name="Skolnick M."/>
            <person name="Sgaramella V."/>
            <person name="Bhatnagar S.K."/>
            <person name="Fontana P."/>
            <person name="Gutin A."/>
            <person name="Van de Peer Y."/>
            <person name="Salamini F."/>
            <person name="Viola R."/>
        </authorList>
    </citation>
    <scope>NUCLEOTIDE SEQUENCE</scope>
</reference>
<sequence>MAAMNWSTVMDCLSMSDLTGVRTNLPSTLTQDENGRTLKDPPSRSDRTLWQYATLYTPPKRRDVSMQGGHHLHMHYLDIQWGFLW</sequence>
<feature type="compositionally biased region" description="Basic and acidic residues" evidence="1">
    <location>
        <begin position="33"/>
        <end position="43"/>
    </location>
</feature>
<protein>
    <submittedName>
        <fullName evidence="2">Uncharacterized protein</fullName>
    </submittedName>
</protein>